<name>A0ABW2SV36_9ACTN</name>
<evidence type="ECO:0000313" key="3">
    <source>
        <dbReference type="EMBL" id="MFC7599469.1"/>
    </source>
</evidence>
<dbReference type="Proteomes" id="UP001596514">
    <property type="component" value="Unassembled WGS sequence"/>
</dbReference>
<dbReference type="InterPro" id="IPR029058">
    <property type="entry name" value="AB_hydrolase_fold"/>
</dbReference>
<dbReference type="EMBL" id="JBHTEE010000001">
    <property type="protein sequence ID" value="MFC7599469.1"/>
    <property type="molecule type" value="Genomic_DNA"/>
</dbReference>
<evidence type="ECO:0000259" key="2">
    <source>
        <dbReference type="Pfam" id="PF00326"/>
    </source>
</evidence>
<dbReference type="EC" id="3.4.-.-" evidence="3"/>
<dbReference type="RefSeq" id="WP_343966563.1">
    <property type="nucleotide sequence ID" value="NZ_BAAAGK010000043.1"/>
</dbReference>
<sequence length="112" mass="12418">MAGTSDAGHLLKTYECRGDLAAQSPMSHVAQVTTPTLILHGEDGDRCPVGQAEQWFAALRERNVPVRLVRYPGGSHLFLLNGRPSHRMDYNERIVQWLEQWIPVAGTPVSPS</sequence>
<keyword evidence="1 3" id="KW-0378">Hydrolase</keyword>
<dbReference type="Pfam" id="PF00326">
    <property type="entry name" value="Peptidase_S9"/>
    <property type="match status" value="1"/>
</dbReference>
<gene>
    <name evidence="3" type="ORF">ACFQVD_05040</name>
</gene>
<dbReference type="Gene3D" id="3.40.50.1820">
    <property type="entry name" value="alpha/beta hydrolase"/>
    <property type="match status" value="1"/>
</dbReference>
<proteinExistence type="predicted"/>
<feature type="domain" description="Peptidase S9 prolyl oligopeptidase catalytic" evidence="2">
    <location>
        <begin position="22"/>
        <end position="102"/>
    </location>
</feature>
<keyword evidence="4" id="KW-1185">Reference proteome</keyword>
<accession>A0ABW2SV36</accession>
<evidence type="ECO:0000256" key="1">
    <source>
        <dbReference type="ARBA" id="ARBA00022801"/>
    </source>
</evidence>
<evidence type="ECO:0000313" key="4">
    <source>
        <dbReference type="Proteomes" id="UP001596514"/>
    </source>
</evidence>
<dbReference type="InterPro" id="IPR001375">
    <property type="entry name" value="Peptidase_S9_cat"/>
</dbReference>
<dbReference type="GO" id="GO:0016787">
    <property type="term" value="F:hydrolase activity"/>
    <property type="evidence" value="ECO:0007669"/>
    <property type="project" value="UniProtKB-KW"/>
</dbReference>
<dbReference type="SUPFAM" id="SSF53474">
    <property type="entry name" value="alpha/beta-Hydrolases"/>
    <property type="match status" value="1"/>
</dbReference>
<comment type="caution">
    <text evidence="3">The sequence shown here is derived from an EMBL/GenBank/DDBJ whole genome shotgun (WGS) entry which is preliminary data.</text>
</comment>
<dbReference type="PANTHER" id="PTHR42776:SF27">
    <property type="entry name" value="DIPEPTIDYL PEPTIDASE FAMILY MEMBER 6"/>
    <property type="match status" value="1"/>
</dbReference>
<dbReference type="PANTHER" id="PTHR42776">
    <property type="entry name" value="SERINE PEPTIDASE S9 FAMILY MEMBER"/>
    <property type="match status" value="1"/>
</dbReference>
<reference evidence="4" key="1">
    <citation type="journal article" date="2019" name="Int. J. Syst. Evol. Microbiol.">
        <title>The Global Catalogue of Microorganisms (GCM) 10K type strain sequencing project: providing services to taxonomists for standard genome sequencing and annotation.</title>
        <authorList>
            <consortium name="The Broad Institute Genomics Platform"/>
            <consortium name="The Broad Institute Genome Sequencing Center for Infectious Disease"/>
            <person name="Wu L."/>
            <person name="Ma J."/>
        </authorList>
    </citation>
    <scope>NUCLEOTIDE SEQUENCE [LARGE SCALE GENOMIC DNA]</scope>
    <source>
        <strain evidence="4">JCM 10083</strain>
    </source>
</reference>
<protein>
    <submittedName>
        <fullName evidence="3">Alpha/beta hydrolase family protein</fullName>
        <ecNumber evidence="3">3.4.-.-</ecNumber>
    </submittedName>
</protein>
<organism evidence="3 4">
    <name type="scientific">Streptosporangium amethystogenes subsp. fukuiense</name>
    <dbReference type="NCBI Taxonomy" id="698418"/>
    <lineage>
        <taxon>Bacteria</taxon>
        <taxon>Bacillati</taxon>
        <taxon>Actinomycetota</taxon>
        <taxon>Actinomycetes</taxon>
        <taxon>Streptosporangiales</taxon>
        <taxon>Streptosporangiaceae</taxon>
        <taxon>Streptosporangium</taxon>
    </lineage>
</organism>